<name>A0ABU0E6I8_9FIRM</name>
<dbReference type="SMART" id="SM00422">
    <property type="entry name" value="HTH_MERR"/>
    <property type="match status" value="1"/>
</dbReference>
<dbReference type="CDD" id="cd00592">
    <property type="entry name" value="HTH_MerR-like"/>
    <property type="match status" value="1"/>
</dbReference>
<evidence type="ECO:0000313" key="4">
    <source>
        <dbReference type="Proteomes" id="UP001230220"/>
    </source>
</evidence>
<evidence type="ECO:0000256" key="1">
    <source>
        <dbReference type="ARBA" id="ARBA00023125"/>
    </source>
</evidence>
<dbReference type="PANTHER" id="PTHR30204:SF97">
    <property type="entry name" value="MERR FAMILY REGULATORY PROTEIN"/>
    <property type="match status" value="1"/>
</dbReference>
<dbReference type="InterPro" id="IPR000551">
    <property type="entry name" value="MerR-type_HTH_dom"/>
</dbReference>
<dbReference type="GO" id="GO:0003677">
    <property type="term" value="F:DNA binding"/>
    <property type="evidence" value="ECO:0007669"/>
    <property type="project" value="UniProtKB-KW"/>
</dbReference>
<comment type="caution">
    <text evidence="3">The sequence shown here is derived from an EMBL/GenBank/DDBJ whole genome shotgun (WGS) entry which is preliminary data.</text>
</comment>
<proteinExistence type="predicted"/>
<dbReference type="Pfam" id="PF13411">
    <property type="entry name" value="MerR_1"/>
    <property type="match status" value="1"/>
</dbReference>
<keyword evidence="4" id="KW-1185">Reference proteome</keyword>
<evidence type="ECO:0000313" key="3">
    <source>
        <dbReference type="EMBL" id="MDQ0362105.1"/>
    </source>
</evidence>
<sequence length="144" mass="16964">MATYTVNEVSKMLKIPRDTLRYYDRIGLLQPKRRDNKYRSYSQEEIMDLKYISVLKYGGFALSEIQQILNNKQDDKNAATSIKCTIELLNKKEVETQKAIKVYQYILRLIELSVHTLEHEKKENPEVVNTLVSSIYDEINKEED</sequence>
<feature type="domain" description="HTH merR-type" evidence="2">
    <location>
        <begin position="3"/>
        <end position="71"/>
    </location>
</feature>
<protein>
    <submittedName>
        <fullName evidence="3">DNA-binding transcriptional MerR regulator</fullName>
    </submittedName>
</protein>
<dbReference type="EMBL" id="JAUSUR010000005">
    <property type="protein sequence ID" value="MDQ0362105.1"/>
    <property type="molecule type" value="Genomic_DNA"/>
</dbReference>
<accession>A0ABU0E6I8</accession>
<dbReference type="RefSeq" id="WP_307409416.1">
    <property type="nucleotide sequence ID" value="NZ_JAUSUR010000005.1"/>
</dbReference>
<keyword evidence="1 3" id="KW-0238">DNA-binding</keyword>
<dbReference type="InterPro" id="IPR047057">
    <property type="entry name" value="MerR_fam"/>
</dbReference>
<reference evidence="3 4" key="1">
    <citation type="submission" date="2023-07" db="EMBL/GenBank/DDBJ databases">
        <title>Genomic Encyclopedia of Type Strains, Phase IV (KMG-IV): sequencing the most valuable type-strain genomes for metagenomic binning, comparative biology and taxonomic classification.</title>
        <authorList>
            <person name="Goeker M."/>
        </authorList>
    </citation>
    <scope>NUCLEOTIDE SEQUENCE [LARGE SCALE GENOMIC DNA]</scope>
    <source>
        <strain evidence="3 4">DSM 16784</strain>
    </source>
</reference>
<gene>
    <name evidence="3" type="ORF">J2S15_002858</name>
</gene>
<dbReference type="Proteomes" id="UP001230220">
    <property type="component" value="Unassembled WGS sequence"/>
</dbReference>
<dbReference type="InterPro" id="IPR009061">
    <property type="entry name" value="DNA-bd_dom_put_sf"/>
</dbReference>
<dbReference type="PANTHER" id="PTHR30204">
    <property type="entry name" value="REDOX-CYCLING DRUG-SENSING TRANSCRIPTIONAL ACTIVATOR SOXR"/>
    <property type="match status" value="1"/>
</dbReference>
<dbReference type="PROSITE" id="PS50937">
    <property type="entry name" value="HTH_MERR_2"/>
    <property type="match status" value="1"/>
</dbReference>
<evidence type="ECO:0000259" key="2">
    <source>
        <dbReference type="PROSITE" id="PS50937"/>
    </source>
</evidence>
<dbReference type="Gene3D" id="1.10.1660.10">
    <property type="match status" value="1"/>
</dbReference>
<organism evidence="3 4">
    <name type="scientific">Breznakia pachnodae</name>
    <dbReference type="NCBI Taxonomy" id="265178"/>
    <lineage>
        <taxon>Bacteria</taxon>
        <taxon>Bacillati</taxon>
        <taxon>Bacillota</taxon>
        <taxon>Erysipelotrichia</taxon>
        <taxon>Erysipelotrichales</taxon>
        <taxon>Erysipelotrichaceae</taxon>
        <taxon>Breznakia</taxon>
    </lineage>
</organism>
<dbReference type="SUPFAM" id="SSF46955">
    <property type="entry name" value="Putative DNA-binding domain"/>
    <property type="match status" value="1"/>
</dbReference>